<dbReference type="Proteomes" id="UP000799757">
    <property type="component" value="Unassembled WGS sequence"/>
</dbReference>
<dbReference type="PANTHER" id="PTHR47197">
    <property type="entry name" value="PROTEIN NIRF"/>
    <property type="match status" value="1"/>
</dbReference>
<dbReference type="InterPro" id="IPR051200">
    <property type="entry name" value="Host-pathogen_enzymatic-act"/>
</dbReference>
<sequence>MKFSILSLLVQVLRIVHAQIYQSPALSGLGAPISAHDRIYTSDQTSNTITVINPSNDIVLGTIALGSTRLSDVIGPQYIQNVNAHGLGFSRDGKYIVSLSVTSNTVTVIRTLDNTIVSKTYVDRNPHEAFFAPDNRTVWIGTRGVESIEVIDGLEGTVIGRISSYGGPSKVLFSPDGKTAYVVLY</sequence>
<feature type="chain" id="PRO_5025683865" description="YVTN repeat-like/Quino protein amine dehydrogenase" evidence="1">
    <location>
        <begin position="19"/>
        <end position="185"/>
    </location>
</feature>
<organism evidence="2 3">
    <name type="scientific">Melanomma pulvis-pyrius CBS 109.77</name>
    <dbReference type="NCBI Taxonomy" id="1314802"/>
    <lineage>
        <taxon>Eukaryota</taxon>
        <taxon>Fungi</taxon>
        <taxon>Dikarya</taxon>
        <taxon>Ascomycota</taxon>
        <taxon>Pezizomycotina</taxon>
        <taxon>Dothideomycetes</taxon>
        <taxon>Pleosporomycetidae</taxon>
        <taxon>Pleosporales</taxon>
        <taxon>Melanommataceae</taxon>
        <taxon>Melanomma</taxon>
    </lineage>
</organism>
<name>A0A6A6WV98_9PLEO</name>
<reference evidence="2" key="1">
    <citation type="journal article" date="2020" name="Stud. Mycol.">
        <title>101 Dothideomycetes genomes: a test case for predicting lifestyles and emergence of pathogens.</title>
        <authorList>
            <person name="Haridas S."/>
            <person name="Albert R."/>
            <person name="Binder M."/>
            <person name="Bloem J."/>
            <person name="Labutti K."/>
            <person name="Salamov A."/>
            <person name="Andreopoulos B."/>
            <person name="Baker S."/>
            <person name="Barry K."/>
            <person name="Bills G."/>
            <person name="Bluhm B."/>
            <person name="Cannon C."/>
            <person name="Castanera R."/>
            <person name="Culley D."/>
            <person name="Daum C."/>
            <person name="Ezra D."/>
            <person name="Gonzalez J."/>
            <person name="Henrissat B."/>
            <person name="Kuo A."/>
            <person name="Liang C."/>
            <person name="Lipzen A."/>
            <person name="Lutzoni F."/>
            <person name="Magnuson J."/>
            <person name="Mondo S."/>
            <person name="Nolan M."/>
            <person name="Ohm R."/>
            <person name="Pangilinan J."/>
            <person name="Park H.-J."/>
            <person name="Ramirez L."/>
            <person name="Alfaro M."/>
            <person name="Sun H."/>
            <person name="Tritt A."/>
            <person name="Yoshinaga Y."/>
            <person name="Zwiers L.-H."/>
            <person name="Turgeon B."/>
            <person name="Goodwin S."/>
            <person name="Spatafora J."/>
            <person name="Crous P."/>
            <person name="Grigoriev I."/>
        </authorList>
    </citation>
    <scope>NUCLEOTIDE SEQUENCE</scope>
    <source>
        <strain evidence="2">CBS 109.77</strain>
    </source>
</reference>
<feature type="signal peptide" evidence="1">
    <location>
        <begin position="1"/>
        <end position="18"/>
    </location>
</feature>
<evidence type="ECO:0000313" key="3">
    <source>
        <dbReference type="Proteomes" id="UP000799757"/>
    </source>
</evidence>
<dbReference type="Gene3D" id="2.130.10.10">
    <property type="entry name" value="YVTN repeat-like/Quinoprotein amine dehydrogenase"/>
    <property type="match status" value="1"/>
</dbReference>
<keyword evidence="1" id="KW-0732">Signal</keyword>
<protein>
    <recommendedName>
        <fullName evidence="4">YVTN repeat-like/Quino protein amine dehydrogenase</fullName>
    </recommendedName>
</protein>
<dbReference type="InterPro" id="IPR011045">
    <property type="entry name" value="N2O_reductase_N"/>
</dbReference>
<dbReference type="SUPFAM" id="SSF50974">
    <property type="entry name" value="Nitrous oxide reductase, N-terminal domain"/>
    <property type="match status" value="1"/>
</dbReference>
<proteinExistence type="predicted"/>
<dbReference type="EMBL" id="MU002275">
    <property type="protein sequence ID" value="KAF2787834.1"/>
    <property type="molecule type" value="Genomic_DNA"/>
</dbReference>
<dbReference type="PANTHER" id="PTHR47197:SF3">
    <property type="entry name" value="DIHYDRO-HEME D1 DEHYDROGENASE"/>
    <property type="match status" value="1"/>
</dbReference>
<dbReference type="InterPro" id="IPR015943">
    <property type="entry name" value="WD40/YVTN_repeat-like_dom_sf"/>
</dbReference>
<gene>
    <name evidence="2" type="ORF">K505DRAFT_367016</name>
</gene>
<evidence type="ECO:0008006" key="4">
    <source>
        <dbReference type="Google" id="ProtNLM"/>
    </source>
</evidence>
<accession>A0A6A6WV98</accession>
<keyword evidence="3" id="KW-1185">Reference proteome</keyword>
<evidence type="ECO:0000313" key="2">
    <source>
        <dbReference type="EMBL" id="KAF2787834.1"/>
    </source>
</evidence>
<evidence type="ECO:0000256" key="1">
    <source>
        <dbReference type="SAM" id="SignalP"/>
    </source>
</evidence>
<dbReference type="OrthoDB" id="10044505at2759"/>
<dbReference type="AlphaFoldDB" id="A0A6A6WV98"/>